<reference evidence="6 7" key="1">
    <citation type="submission" date="2024-04" db="EMBL/GenBank/DDBJ databases">
        <title>Tritrichomonas musculus Genome.</title>
        <authorList>
            <person name="Alves-Ferreira E."/>
            <person name="Grigg M."/>
            <person name="Lorenzi H."/>
            <person name="Galac M."/>
        </authorList>
    </citation>
    <scope>NUCLEOTIDE SEQUENCE [LARGE SCALE GENOMIC DNA]</scope>
    <source>
        <strain evidence="6 7">EAF2021</strain>
    </source>
</reference>
<evidence type="ECO:0000259" key="5">
    <source>
        <dbReference type="PROSITE" id="PS50011"/>
    </source>
</evidence>
<comment type="caution">
    <text evidence="6">The sequence shown here is derived from an EMBL/GenBank/DDBJ whole genome shotgun (WGS) entry which is preliminary data.</text>
</comment>
<dbReference type="PANTHER" id="PTHR44329:SF288">
    <property type="entry name" value="MITOGEN-ACTIVATED PROTEIN KINASE KINASE KINASE 20"/>
    <property type="match status" value="1"/>
</dbReference>
<organism evidence="6 7">
    <name type="scientific">Tritrichomonas musculus</name>
    <dbReference type="NCBI Taxonomy" id="1915356"/>
    <lineage>
        <taxon>Eukaryota</taxon>
        <taxon>Metamonada</taxon>
        <taxon>Parabasalia</taxon>
        <taxon>Tritrichomonadida</taxon>
        <taxon>Tritrichomonadidae</taxon>
        <taxon>Tritrichomonas</taxon>
    </lineage>
</organism>
<keyword evidence="3" id="KW-0418">Kinase</keyword>
<dbReference type="Pfam" id="PF07714">
    <property type="entry name" value="PK_Tyr_Ser-Thr"/>
    <property type="match status" value="1"/>
</dbReference>
<evidence type="ECO:0000256" key="1">
    <source>
        <dbReference type="ARBA" id="ARBA00022679"/>
    </source>
</evidence>
<dbReference type="Gene3D" id="1.10.510.10">
    <property type="entry name" value="Transferase(Phosphotransferase) domain 1"/>
    <property type="match status" value="1"/>
</dbReference>
<evidence type="ECO:0000256" key="2">
    <source>
        <dbReference type="ARBA" id="ARBA00022741"/>
    </source>
</evidence>
<keyword evidence="2" id="KW-0547">Nucleotide-binding</keyword>
<dbReference type="InterPro" id="IPR011009">
    <property type="entry name" value="Kinase-like_dom_sf"/>
</dbReference>
<evidence type="ECO:0000256" key="3">
    <source>
        <dbReference type="ARBA" id="ARBA00022777"/>
    </source>
</evidence>
<keyword evidence="7" id="KW-1185">Reference proteome</keyword>
<gene>
    <name evidence="6" type="ORF">M9Y10_038737</name>
</gene>
<keyword evidence="1" id="KW-0808">Transferase</keyword>
<dbReference type="PANTHER" id="PTHR44329">
    <property type="entry name" value="SERINE/THREONINE-PROTEIN KINASE TNNI3K-RELATED"/>
    <property type="match status" value="1"/>
</dbReference>
<dbReference type="InterPro" id="IPR051681">
    <property type="entry name" value="Ser/Thr_Kinases-Pseudokinases"/>
</dbReference>
<protein>
    <recommendedName>
        <fullName evidence="5">Protein kinase domain-containing protein</fullName>
    </recommendedName>
</protein>
<evidence type="ECO:0000313" key="6">
    <source>
        <dbReference type="EMBL" id="KAK8887684.1"/>
    </source>
</evidence>
<dbReference type="EMBL" id="JAPFFF010000006">
    <property type="protein sequence ID" value="KAK8887684.1"/>
    <property type="molecule type" value="Genomic_DNA"/>
</dbReference>
<feature type="domain" description="Protein kinase" evidence="5">
    <location>
        <begin position="194"/>
        <end position="456"/>
    </location>
</feature>
<proteinExistence type="predicted"/>
<keyword evidence="4" id="KW-0067">ATP-binding</keyword>
<dbReference type="SUPFAM" id="SSF56112">
    <property type="entry name" value="Protein kinase-like (PK-like)"/>
    <property type="match status" value="1"/>
</dbReference>
<accession>A0ABR2K990</accession>
<evidence type="ECO:0000313" key="7">
    <source>
        <dbReference type="Proteomes" id="UP001470230"/>
    </source>
</evidence>
<sequence length="1040" mass="120500">MLPSNLPTSLTQWRRYFDVTFKLLEEVVPTISLGYNKIDLILTNLQAFRTSFLTDHQPTVTPKESWILFEFFKTCAAFISYSSQYNSKKILHYIISHPINGQYNEIAELYNSWSVQSSMLLCDSFRDITLLSYAHYLDLIAIRDSFGPIVDSFPQQVSTILKRKLENISKLFKFMPQAPKNKNIKIFDHSQIIKGEKIDQSQTSFAQFFKARIKPSTDCTIIEFSKICLSNNQVFDFKYKLNSYFNFNHPNIIYLQGATDKPPYCVLLNNLISNSLFDLLHNEGEKNKNLISQSQKLKIALGIIRGLEYLESMKFVHKDLNSKNILLDSNFNPLISFFAINTQRETENCGWISPEVLSEQKQQYSCSADIYTFGVILWELLTGEKPYEKLPKSQLQIAEMVIDKDIRPNIPANATIEISELIQSCWASNPKKRPKASDIRIILEGDKQRENKSKYIKFYSNDNIDEYVKWADETKEEHTNIINSVNKAEEMKEAHLINILSQPQSDIPSTLFYLHELHNYSKTNITSLIETLVKVINQNTSYSVQEETFSLIKEILNRDDIDQIIDPLNFIDRILQIVGNQPKYMITLAKEISPKIQNIDLLVKKFISMPKTHFSVEIIKTIISVKTDQINPRTIVKIYESIPDDLSLDFLMFILTAYGPLEVFFPPSCKSIQLISLFVSKLSTFCEDFQYIQKVKDIINIDEISTMSEFALRKVLDSVSKAILKEYDYPVITREMGLIMFYFIVQYCIKFNQAKTALKVLNICLLSNSMRTIMSQSNIDIWTTIIKAVNFTENINTQTSQKVKPSEKVESSEKIIEIDSEYSLIALHLINEIPLCKEPARFTNLWNCIVLKYRMTKKKNVTKTICSILDRKSDVDLHLLMSTLNEGIAGDDDHFCLTALKILRHINISILSQFLKVPPMSNFWPNLTKQMKKQNGKICKSIGKLAVNMIEKMPDFQLYPSFLRSIIELIYNKMTSFDTSMPFIFFLGDAIKIREVILYLQRESFVKYLQQLIWRYENDPRVAGVVDYFTSSLKQHYSQM</sequence>
<evidence type="ECO:0000256" key="4">
    <source>
        <dbReference type="ARBA" id="ARBA00022840"/>
    </source>
</evidence>
<name>A0ABR2K990_9EUKA</name>
<dbReference type="PROSITE" id="PS50011">
    <property type="entry name" value="PROTEIN_KINASE_DOM"/>
    <property type="match status" value="1"/>
</dbReference>
<dbReference type="Proteomes" id="UP001470230">
    <property type="component" value="Unassembled WGS sequence"/>
</dbReference>
<dbReference type="InterPro" id="IPR000719">
    <property type="entry name" value="Prot_kinase_dom"/>
</dbReference>
<dbReference type="InterPro" id="IPR001245">
    <property type="entry name" value="Ser-Thr/Tyr_kinase_cat_dom"/>
</dbReference>